<organism evidence="3 4">
    <name type="scientific">Tritrichomonas musculus</name>
    <dbReference type="NCBI Taxonomy" id="1915356"/>
    <lineage>
        <taxon>Eukaryota</taxon>
        <taxon>Metamonada</taxon>
        <taxon>Parabasalia</taxon>
        <taxon>Tritrichomonadida</taxon>
        <taxon>Tritrichomonadidae</taxon>
        <taxon>Tritrichomonas</taxon>
    </lineage>
</organism>
<feature type="region of interest" description="Disordered" evidence="1">
    <location>
        <begin position="1"/>
        <end position="20"/>
    </location>
</feature>
<keyword evidence="4" id="KW-1185">Reference proteome</keyword>
<gene>
    <name evidence="3" type="ORF">M9Y10_000209</name>
</gene>
<name>A0ABR2L6T1_9EUKA</name>
<feature type="transmembrane region" description="Helical" evidence="2">
    <location>
        <begin position="134"/>
        <end position="158"/>
    </location>
</feature>
<keyword evidence="2" id="KW-0472">Membrane</keyword>
<dbReference type="Proteomes" id="UP001470230">
    <property type="component" value="Unassembled WGS sequence"/>
</dbReference>
<keyword evidence="2" id="KW-0812">Transmembrane</keyword>
<feature type="transmembrane region" description="Helical" evidence="2">
    <location>
        <begin position="104"/>
        <end position="128"/>
    </location>
</feature>
<dbReference type="EMBL" id="JAPFFF010000001">
    <property type="protein sequence ID" value="KAK8897965.1"/>
    <property type="molecule type" value="Genomic_DNA"/>
</dbReference>
<accession>A0ABR2L6T1</accession>
<feature type="transmembrane region" description="Helical" evidence="2">
    <location>
        <begin position="402"/>
        <end position="424"/>
    </location>
</feature>
<protein>
    <recommendedName>
        <fullName evidence="5">Transmembrane protein</fullName>
    </recommendedName>
</protein>
<feature type="compositionally biased region" description="Polar residues" evidence="1">
    <location>
        <begin position="1"/>
        <end position="10"/>
    </location>
</feature>
<feature type="transmembrane region" description="Helical" evidence="2">
    <location>
        <begin position="430"/>
        <end position="451"/>
    </location>
</feature>
<comment type="caution">
    <text evidence="3">The sequence shown here is derived from an EMBL/GenBank/DDBJ whole genome shotgun (WGS) entry which is preliminary data.</text>
</comment>
<feature type="transmembrane region" description="Helical" evidence="2">
    <location>
        <begin position="463"/>
        <end position="491"/>
    </location>
</feature>
<evidence type="ECO:0000256" key="1">
    <source>
        <dbReference type="SAM" id="MobiDB-lite"/>
    </source>
</evidence>
<keyword evidence="2" id="KW-1133">Transmembrane helix</keyword>
<evidence type="ECO:0000313" key="3">
    <source>
        <dbReference type="EMBL" id="KAK8897965.1"/>
    </source>
</evidence>
<evidence type="ECO:0000256" key="2">
    <source>
        <dbReference type="SAM" id="Phobius"/>
    </source>
</evidence>
<proteinExistence type="predicted"/>
<feature type="transmembrane region" description="Helical" evidence="2">
    <location>
        <begin position="207"/>
        <end position="233"/>
    </location>
</feature>
<feature type="transmembrane region" description="Helical" evidence="2">
    <location>
        <begin position="239"/>
        <end position="262"/>
    </location>
</feature>
<reference evidence="3 4" key="1">
    <citation type="submission" date="2024-04" db="EMBL/GenBank/DDBJ databases">
        <title>Tritrichomonas musculus Genome.</title>
        <authorList>
            <person name="Alves-Ferreira E."/>
            <person name="Grigg M."/>
            <person name="Lorenzi H."/>
            <person name="Galac M."/>
        </authorList>
    </citation>
    <scope>NUCLEOTIDE SEQUENCE [LARGE SCALE GENOMIC DNA]</scope>
    <source>
        <strain evidence="3 4">EAF2021</strain>
    </source>
</reference>
<evidence type="ECO:0000313" key="4">
    <source>
        <dbReference type="Proteomes" id="UP001470230"/>
    </source>
</evidence>
<sequence>MKRNSQNQEENPLDPKDDKYLKDINNRLESLEPNPHIAKSSIDDTTIETLSDDMTEVVPESKCTCDNFTILFTKLFYNFATILMYILSIAGLAGIYISCLISFFCFIIIVFIFFISFITAYVMSPIYLSLSGSWAKFVFSIIQVICSSPLVAFFLYFLTNAIRKLGDLMEQLPEFFAQRKVLIRNLKGEIQDINLFVSRVEHPILKIIWVCFLTLVRQLVITFIGLVFFFLTFVYDCPLLLGVLIFIPQLVQIVILLSPTYLDFFKLLFKGYTNKKGEIILSNDDRKNITNRFRHWIENKLIKKLKKIEDSDEGSILLNQETQTFENGQGEFSKKLGYSEQFYFDDQIKALDSIPNKEDKIEKSKNDFVKHVLYVFFATEYIPLYEYGRLIFMDQYRKNVKLVLFWVFFVLNLGLVIFDIYRIVETYQAIFLVSIFIRFFIIPLISFFHPLIQFFSIAKDKVLVVIINIASFVTFIIALIIVACISFNSMYQKVTRIQNLNYLPVNSSVAYLNEKMLGHQVCQFDLYGVTALDAYGYALGGYDVIDNPVVFENQMKYFFGENYSSHISYQVEKMSNEIPFIIYRDKNINTTIVAFRGFNSGTEIAFMVEMISNLYVIPFFQDLVPLIETLSDFSLGSQSTIAHRLGKLMLEPQNLFNSYIDKIIEICKENKIDEEERVLFTGINIGGTFAKIAGIQLKKYSLSFLTLPISGDFAIGTFDIEEEDMSYVTNVFVNNAVFGISESDVATNIGIFALEYKEPPKWCKSDICHFNMKKESVYPVVCEIAGLCGRNSQLDNYCKTIIGEKDVNTIKDFVMDL</sequence>
<feature type="transmembrane region" description="Helical" evidence="2">
    <location>
        <begin position="76"/>
        <end position="97"/>
    </location>
</feature>
<evidence type="ECO:0008006" key="5">
    <source>
        <dbReference type="Google" id="ProtNLM"/>
    </source>
</evidence>